<organism evidence="1 2">
    <name type="scientific">Vibrio atlanticus (strain LGP32)</name>
    <name type="common">Vibrio splendidus (strain Mel32)</name>
    <dbReference type="NCBI Taxonomy" id="575788"/>
    <lineage>
        <taxon>Bacteria</taxon>
        <taxon>Pseudomonadati</taxon>
        <taxon>Pseudomonadota</taxon>
        <taxon>Gammaproteobacteria</taxon>
        <taxon>Vibrionales</taxon>
        <taxon>Vibrionaceae</taxon>
        <taxon>Vibrio</taxon>
    </lineage>
</organism>
<dbReference type="EMBL" id="FM954972">
    <property type="protein sequence ID" value="CAV19305.1"/>
    <property type="molecule type" value="Genomic_DNA"/>
</dbReference>
<dbReference type="AlphaFoldDB" id="B7VHT5"/>
<dbReference type="HOGENOM" id="CLU_3159281_0_0_6"/>
<reference evidence="1 2" key="1">
    <citation type="submission" date="2009-02" db="EMBL/GenBank/DDBJ databases">
        <title>Vibrio splendidus str. LGP32 complete genome.</title>
        <authorList>
            <person name="Mazel D."/>
            <person name="Le Roux F."/>
        </authorList>
    </citation>
    <scope>NUCLEOTIDE SEQUENCE [LARGE SCALE GENOMIC DNA]</scope>
    <source>
        <strain evidence="1 2">LGP32</strain>
    </source>
</reference>
<proteinExistence type="predicted"/>
<evidence type="ECO:0000313" key="1">
    <source>
        <dbReference type="EMBL" id="CAV19305.1"/>
    </source>
</evidence>
<sequence>MYISFDAKAEVDAIPVTEAIVRAAKTNFFIVFTLVCKFRERILAAFSK</sequence>
<gene>
    <name evidence="1" type="ordered locus">VS_2130</name>
</gene>
<name>B7VHT5_VIBA3</name>
<dbReference type="Proteomes" id="UP000009100">
    <property type="component" value="Chromosome 1"/>
</dbReference>
<protein>
    <submittedName>
        <fullName evidence="1">Uncharacterized protein</fullName>
    </submittedName>
</protein>
<dbReference type="KEGG" id="vsp:VS_2130"/>
<evidence type="ECO:0000313" key="2">
    <source>
        <dbReference type="Proteomes" id="UP000009100"/>
    </source>
</evidence>
<accession>B7VHT5</accession>